<gene>
    <name evidence="7" type="ORF">CLUMA_CG016206</name>
</gene>
<feature type="transmembrane region" description="Helical" evidence="5">
    <location>
        <begin position="271"/>
        <end position="294"/>
    </location>
</feature>
<evidence type="ECO:0000256" key="5">
    <source>
        <dbReference type="SAM" id="Phobius"/>
    </source>
</evidence>
<evidence type="ECO:0000256" key="4">
    <source>
        <dbReference type="ARBA" id="ARBA00023136"/>
    </source>
</evidence>
<sequence>MALQKLLKIFSFKELKRKFPILQWLPRYKKSFLIQDFIAGVSVGLTAIPQGMANAAIAGLAVSCFVYTIFGSCKDITIGPTSLLALLIRSTVDNLNVDFAILITFLSGCIIFTLGLFNLGFLVQFISAPTITAFITAAALIIGSGQVRSLFGIKSTSSSEFINVWMNVFTHLNEIKWTDTLLGILSIILLFSIKSLSRFESWPKFGKFLSLARNALVVTIGIIIAYIFHLNGIAPFQLTGDVEEGLPPLQLPPFSTKVNEKVYEFSEMIKAVGSLLATIPLVAILEMIAIAKAFSKGKTVDASQELIALGMVNIASSFVSSVPITSSLTRSAVNNASGVKTTFGGIFTGILVMLALGFLTKTFYFIPKSVLSAVVISAMIAMIDINEIIKIYKTKRSDMIPFVVTFLTSLLFGLEFGIVSGISVNILFVIYNSSRPKITFEKEKINNHEVLIVTPYQNLFYCSADYFKSVFIKYLMTHDFEGELILIKGDSVDVIDSTSAKMFASIPTDVVLFDKKICFWNWKTETFNIMMRHNPKLFVYFKSAKTLKDLIEENYEV</sequence>
<dbReference type="OrthoDB" id="288203at2759"/>
<dbReference type="AlphaFoldDB" id="A0A1J1IUE7"/>
<evidence type="ECO:0000256" key="1">
    <source>
        <dbReference type="ARBA" id="ARBA00004141"/>
    </source>
</evidence>
<feature type="transmembrane region" description="Helical" evidence="5">
    <location>
        <begin position="404"/>
        <end position="431"/>
    </location>
</feature>
<proteinExistence type="predicted"/>
<name>A0A1J1IUE7_9DIPT</name>
<reference evidence="7 8" key="1">
    <citation type="submission" date="2015-04" db="EMBL/GenBank/DDBJ databases">
        <authorList>
            <person name="Syromyatnikov M.Y."/>
            <person name="Popov V.N."/>
        </authorList>
    </citation>
    <scope>NUCLEOTIDE SEQUENCE [LARGE SCALE GENOMIC DNA]</scope>
</reference>
<comment type="subcellular location">
    <subcellularLocation>
        <location evidence="1">Membrane</location>
        <topology evidence="1">Multi-pass membrane protein</topology>
    </subcellularLocation>
</comment>
<dbReference type="GO" id="GO:0055085">
    <property type="term" value="P:transmembrane transport"/>
    <property type="evidence" value="ECO:0007669"/>
    <property type="project" value="InterPro"/>
</dbReference>
<dbReference type="InterPro" id="IPR011547">
    <property type="entry name" value="SLC26A/SulP_dom"/>
</dbReference>
<dbReference type="Pfam" id="PF00916">
    <property type="entry name" value="Sulfate_transp"/>
    <property type="match status" value="1"/>
</dbReference>
<dbReference type="Proteomes" id="UP000183832">
    <property type="component" value="Unassembled WGS sequence"/>
</dbReference>
<feature type="transmembrane region" description="Helical" evidence="5">
    <location>
        <begin position="131"/>
        <end position="151"/>
    </location>
</feature>
<feature type="transmembrane region" description="Helical" evidence="5">
    <location>
        <begin position="371"/>
        <end position="392"/>
    </location>
</feature>
<accession>A0A1J1IUE7</accession>
<evidence type="ECO:0000259" key="6">
    <source>
        <dbReference type="Pfam" id="PF00916"/>
    </source>
</evidence>
<evidence type="ECO:0000256" key="3">
    <source>
        <dbReference type="ARBA" id="ARBA00022989"/>
    </source>
</evidence>
<dbReference type="PANTHER" id="PTHR11814">
    <property type="entry name" value="SULFATE TRANSPORTER"/>
    <property type="match status" value="1"/>
</dbReference>
<keyword evidence="3 5" id="KW-1133">Transmembrane helix</keyword>
<feature type="transmembrane region" description="Helical" evidence="5">
    <location>
        <begin position="99"/>
        <end position="119"/>
    </location>
</feature>
<dbReference type="EMBL" id="CVRI01000059">
    <property type="protein sequence ID" value="CRL03807.1"/>
    <property type="molecule type" value="Genomic_DNA"/>
</dbReference>
<feature type="transmembrane region" description="Helical" evidence="5">
    <location>
        <begin position="175"/>
        <end position="196"/>
    </location>
</feature>
<feature type="transmembrane region" description="Helical" evidence="5">
    <location>
        <begin position="37"/>
        <end position="70"/>
    </location>
</feature>
<dbReference type="InterPro" id="IPR001902">
    <property type="entry name" value="SLC26A/SulP_fam"/>
</dbReference>
<feature type="transmembrane region" description="Helical" evidence="5">
    <location>
        <begin position="341"/>
        <end position="359"/>
    </location>
</feature>
<feature type="transmembrane region" description="Helical" evidence="5">
    <location>
        <begin position="306"/>
        <end position="329"/>
    </location>
</feature>
<dbReference type="STRING" id="568069.A0A1J1IUE7"/>
<evidence type="ECO:0000256" key="2">
    <source>
        <dbReference type="ARBA" id="ARBA00022692"/>
    </source>
</evidence>
<feature type="domain" description="SLC26A/SulP transporter" evidence="6">
    <location>
        <begin position="33"/>
        <end position="405"/>
    </location>
</feature>
<keyword evidence="2 5" id="KW-0812">Transmembrane</keyword>
<organism evidence="7 8">
    <name type="scientific">Clunio marinus</name>
    <dbReference type="NCBI Taxonomy" id="568069"/>
    <lineage>
        <taxon>Eukaryota</taxon>
        <taxon>Metazoa</taxon>
        <taxon>Ecdysozoa</taxon>
        <taxon>Arthropoda</taxon>
        <taxon>Hexapoda</taxon>
        <taxon>Insecta</taxon>
        <taxon>Pterygota</taxon>
        <taxon>Neoptera</taxon>
        <taxon>Endopterygota</taxon>
        <taxon>Diptera</taxon>
        <taxon>Nematocera</taxon>
        <taxon>Chironomoidea</taxon>
        <taxon>Chironomidae</taxon>
        <taxon>Clunio</taxon>
    </lineage>
</organism>
<feature type="transmembrane region" description="Helical" evidence="5">
    <location>
        <begin position="208"/>
        <end position="228"/>
    </location>
</feature>
<protein>
    <submittedName>
        <fullName evidence="7">CLUMA_CG016206, isoform A</fullName>
    </submittedName>
</protein>
<keyword evidence="8" id="KW-1185">Reference proteome</keyword>
<evidence type="ECO:0000313" key="7">
    <source>
        <dbReference type="EMBL" id="CRL03807.1"/>
    </source>
</evidence>
<keyword evidence="4 5" id="KW-0472">Membrane</keyword>
<dbReference type="GO" id="GO:0016020">
    <property type="term" value="C:membrane"/>
    <property type="evidence" value="ECO:0007669"/>
    <property type="project" value="UniProtKB-SubCell"/>
</dbReference>
<evidence type="ECO:0000313" key="8">
    <source>
        <dbReference type="Proteomes" id="UP000183832"/>
    </source>
</evidence>